<sequence>MPRPNWRGKDTTSKSSPTESKSHDSTIATLSSVIGFLDTTKDLVPLDVAKGVLSTLSSILTTVKNTMQNKDDFTEVLDRCEKIANSIKRSACGRLESDTDPTLVRALDELKSSVDGIEKTVKAKERRALRFRVFSASVDRESIAKWKEQLDSFLRICDHELIVHIDMEISNIGRTLKGMDMKPGEPDREPPPGRPPMFFGRDDLVRDAV</sequence>
<proteinExistence type="predicted"/>
<dbReference type="EMBL" id="MU266992">
    <property type="protein sequence ID" value="KAH7917616.1"/>
    <property type="molecule type" value="Genomic_DNA"/>
</dbReference>
<comment type="caution">
    <text evidence="1">The sequence shown here is derived from an EMBL/GenBank/DDBJ whole genome shotgun (WGS) entry which is preliminary data.</text>
</comment>
<evidence type="ECO:0000313" key="1">
    <source>
        <dbReference type="EMBL" id="KAH7917616.1"/>
    </source>
</evidence>
<evidence type="ECO:0000313" key="2">
    <source>
        <dbReference type="Proteomes" id="UP000790709"/>
    </source>
</evidence>
<organism evidence="1 2">
    <name type="scientific">Leucogyrophana mollusca</name>
    <dbReference type="NCBI Taxonomy" id="85980"/>
    <lineage>
        <taxon>Eukaryota</taxon>
        <taxon>Fungi</taxon>
        <taxon>Dikarya</taxon>
        <taxon>Basidiomycota</taxon>
        <taxon>Agaricomycotina</taxon>
        <taxon>Agaricomycetes</taxon>
        <taxon>Agaricomycetidae</taxon>
        <taxon>Boletales</taxon>
        <taxon>Boletales incertae sedis</taxon>
        <taxon>Leucogyrophana</taxon>
    </lineage>
</organism>
<gene>
    <name evidence="1" type="ORF">BV22DRAFT_933288</name>
</gene>
<dbReference type="Proteomes" id="UP000790709">
    <property type="component" value="Unassembled WGS sequence"/>
</dbReference>
<keyword evidence="2" id="KW-1185">Reference proteome</keyword>
<protein>
    <submittedName>
        <fullName evidence="1">Uncharacterized protein</fullName>
    </submittedName>
</protein>
<feature type="non-terminal residue" evidence="1">
    <location>
        <position position="209"/>
    </location>
</feature>
<accession>A0ACB8AVQ5</accession>
<name>A0ACB8AVQ5_9AGAM</name>
<reference evidence="1" key="1">
    <citation type="journal article" date="2021" name="New Phytol.">
        <title>Evolutionary innovations through gain and loss of genes in the ectomycorrhizal Boletales.</title>
        <authorList>
            <person name="Wu G."/>
            <person name="Miyauchi S."/>
            <person name="Morin E."/>
            <person name="Kuo A."/>
            <person name="Drula E."/>
            <person name="Varga T."/>
            <person name="Kohler A."/>
            <person name="Feng B."/>
            <person name="Cao Y."/>
            <person name="Lipzen A."/>
            <person name="Daum C."/>
            <person name="Hundley H."/>
            <person name="Pangilinan J."/>
            <person name="Johnson J."/>
            <person name="Barry K."/>
            <person name="LaButti K."/>
            <person name="Ng V."/>
            <person name="Ahrendt S."/>
            <person name="Min B."/>
            <person name="Choi I.G."/>
            <person name="Park H."/>
            <person name="Plett J.M."/>
            <person name="Magnuson J."/>
            <person name="Spatafora J.W."/>
            <person name="Nagy L.G."/>
            <person name="Henrissat B."/>
            <person name="Grigoriev I.V."/>
            <person name="Yang Z.L."/>
            <person name="Xu J."/>
            <person name="Martin F.M."/>
        </authorList>
    </citation>
    <scope>NUCLEOTIDE SEQUENCE</scope>
    <source>
        <strain evidence="1">KUC20120723A-06</strain>
    </source>
</reference>